<dbReference type="GeneID" id="78776417"/>
<keyword evidence="1" id="KW-0812">Transmembrane</keyword>
<comment type="caution">
    <text evidence="2">The sequence shown here is derived from an EMBL/GenBank/DDBJ whole genome shotgun (WGS) entry which is preliminary data.</text>
</comment>
<protein>
    <submittedName>
        <fullName evidence="2">Uncharacterized protein</fullName>
    </submittedName>
</protein>
<gene>
    <name evidence="2" type="ORF">GCK72_016852</name>
</gene>
<name>A0A6A5G6V7_CAERE</name>
<keyword evidence="1" id="KW-1133">Transmembrane helix</keyword>
<proteinExistence type="predicted"/>
<dbReference type="Proteomes" id="UP000483820">
    <property type="component" value="Chromosome V"/>
</dbReference>
<organism evidence="2 3">
    <name type="scientific">Caenorhabditis remanei</name>
    <name type="common">Caenorhabditis vulgaris</name>
    <dbReference type="NCBI Taxonomy" id="31234"/>
    <lineage>
        <taxon>Eukaryota</taxon>
        <taxon>Metazoa</taxon>
        <taxon>Ecdysozoa</taxon>
        <taxon>Nematoda</taxon>
        <taxon>Chromadorea</taxon>
        <taxon>Rhabditida</taxon>
        <taxon>Rhabditina</taxon>
        <taxon>Rhabditomorpha</taxon>
        <taxon>Rhabditoidea</taxon>
        <taxon>Rhabditidae</taxon>
        <taxon>Peloderinae</taxon>
        <taxon>Caenorhabditis</taxon>
    </lineage>
</organism>
<dbReference type="EMBL" id="WUAV01000005">
    <property type="protein sequence ID" value="KAF1750304.1"/>
    <property type="molecule type" value="Genomic_DNA"/>
</dbReference>
<reference evidence="2 3" key="1">
    <citation type="submission" date="2019-12" db="EMBL/GenBank/DDBJ databases">
        <title>Chromosome-level assembly of the Caenorhabditis remanei genome.</title>
        <authorList>
            <person name="Teterina A.A."/>
            <person name="Willis J.H."/>
            <person name="Phillips P.C."/>
        </authorList>
    </citation>
    <scope>NUCLEOTIDE SEQUENCE [LARGE SCALE GENOMIC DNA]</scope>
    <source>
        <strain evidence="2 3">PX506</strain>
        <tissue evidence="2">Whole organism</tissue>
    </source>
</reference>
<evidence type="ECO:0000256" key="1">
    <source>
        <dbReference type="SAM" id="Phobius"/>
    </source>
</evidence>
<dbReference type="CTD" id="78776417"/>
<evidence type="ECO:0000313" key="2">
    <source>
        <dbReference type="EMBL" id="KAF1750304.1"/>
    </source>
</evidence>
<keyword evidence="1" id="KW-0472">Membrane</keyword>
<feature type="transmembrane region" description="Helical" evidence="1">
    <location>
        <begin position="80"/>
        <end position="106"/>
    </location>
</feature>
<accession>A0A6A5G6V7</accession>
<dbReference type="RefSeq" id="XP_053580648.1">
    <property type="nucleotide sequence ID" value="XM_053731735.1"/>
</dbReference>
<dbReference type="KEGG" id="crq:GCK72_016852"/>
<dbReference type="AlphaFoldDB" id="A0A6A5G6V7"/>
<evidence type="ECO:0000313" key="3">
    <source>
        <dbReference type="Proteomes" id="UP000483820"/>
    </source>
</evidence>
<sequence length="134" mass="13958">MSISISSTVASILASSSTLTPKAPAPAPTPPPALLKIATTLPAAVTKTIITSTIDVLPATTESGNSGSLLREGAGVALNAVYVAMLVLLGLCILFCIVSSACWCFMKHRQDNKFNNFTSEPSTQHGRQDGEQEP</sequence>